<keyword evidence="5" id="KW-0812">Transmembrane</keyword>
<keyword evidence="4" id="KW-0325">Glycoprotein</keyword>
<reference evidence="8" key="2">
    <citation type="submission" date="2025-08" db="UniProtKB">
        <authorList>
            <consortium name="Ensembl"/>
        </authorList>
    </citation>
    <scope>IDENTIFICATION</scope>
</reference>
<keyword evidence="3 5" id="KW-0472">Membrane</keyword>
<dbReference type="Proteomes" id="UP000472276">
    <property type="component" value="Unassembled WGS sequence"/>
</dbReference>
<dbReference type="Gene3D" id="2.60.40.10">
    <property type="entry name" value="Immunoglobulins"/>
    <property type="match status" value="2"/>
</dbReference>
<evidence type="ECO:0000259" key="7">
    <source>
        <dbReference type="PROSITE" id="PS50835"/>
    </source>
</evidence>
<reference evidence="8" key="3">
    <citation type="submission" date="2025-09" db="UniProtKB">
        <authorList>
            <consortium name="Ensembl"/>
        </authorList>
    </citation>
    <scope>IDENTIFICATION</scope>
</reference>
<evidence type="ECO:0000256" key="2">
    <source>
        <dbReference type="ARBA" id="ARBA00022729"/>
    </source>
</evidence>
<gene>
    <name evidence="8" type="primary">LOC120443432</name>
</gene>
<feature type="chain" id="PRO_5044245242" description="Ig-like domain-containing protein" evidence="6">
    <location>
        <begin position="24"/>
        <end position="266"/>
    </location>
</feature>
<feature type="domain" description="Ig-like" evidence="7">
    <location>
        <begin position="125"/>
        <end position="199"/>
    </location>
</feature>
<evidence type="ECO:0000256" key="6">
    <source>
        <dbReference type="SAM" id="SignalP"/>
    </source>
</evidence>
<dbReference type="PANTHER" id="PTHR12080">
    <property type="entry name" value="SIGNALING LYMPHOCYTIC ACTIVATION MOLECULE"/>
    <property type="match status" value="1"/>
</dbReference>
<dbReference type="PROSITE" id="PS50835">
    <property type="entry name" value="IG_LIKE"/>
    <property type="match status" value="1"/>
</dbReference>
<dbReference type="InterPro" id="IPR007110">
    <property type="entry name" value="Ig-like_dom"/>
</dbReference>
<comment type="subcellular location">
    <subcellularLocation>
        <location evidence="1">Membrane</location>
    </subcellularLocation>
</comment>
<accession>A0AAZ1WXE3</accession>
<dbReference type="PANTHER" id="PTHR12080:SF125">
    <property type="entry name" value="CD48 ANTIGEN-LIKE"/>
    <property type="match status" value="1"/>
</dbReference>
<evidence type="ECO:0000313" key="9">
    <source>
        <dbReference type="Proteomes" id="UP000472276"/>
    </source>
</evidence>
<organism evidence="8 9">
    <name type="scientific">Oreochromis aureus</name>
    <name type="common">Israeli tilapia</name>
    <name type="synonym">Chromis aureus</name>
    <dbReference type="NCBI Taxonomy" id="47969"/>
    <lineage>
        <taxon>Eukaryota</taxon>
        <taxon>Metazoa</taxon>
        <taxon>Chordata</taxon>
        <taxon>Craniata</taxon>
        <taxon>Vertebrata</taxon>
        <taxon>Euteleostomi</taxon>
        <taxon>Actinopterygii</taxon>
        <taxon>Neopterygii</taxon>
        <taxon>Teleostei</taxon>
        <taxon>Neoteleostei</taxon>
        <taxon>Acanthomorphata</taxon>
        <taxon>Ovalentaria</taxon>
        <taxon>Cichlomorphae</taxon>
        <taxon>Cichliformes</taxon>
        <taxon>Cichlidae</taxon>
        <taxon>African cichlids</taxon>
        <taxon>Pseudocrenilabrinae</taxon>
        <taxon>Oreochromini</taxon>
        <taxon>Oreochromis</taxon>
    </lineage>
</organism>
<dbReference type="InterPro" id="IPR013783">
    <property type="entry name" value="Ig-like_fold"/>
</dbReference>
<evidence type="ECO:0000256" key="5">
    <source>
        <dbReference type="SAM" id="Phobius"/>
    </source>
</evidence>
<feature type="signal peptide" evidence="6">
    <location>
        <begin position="1"/>
        <end position="23"/>
    </location>
</feature>
<dbReference type="InterPro" id="IPR015631">
    <property type="entry name" value="CD2/SLAM_rcpt"/>
</dbReference>
<dbReference type="AlphaFoldDB" id="A0AAZ1WXE3"/>
<evidence type="ECO:0000313" key="8">
    <source>
        <dbReference type="Ensembl" id="ENSOABP00000060168.1"/>
    </source>
</evidence>
<dbReference type="InterPro" id="IPR036179">
    <property type="entry name" value="Ig-like_dom_sf"/>
</dbReference>
<dbReference type="GO" id="GO:0016020">
    <property type="term" value="C:membrane"/>
    <property type="evidence" value="ECO:0007669"/>
    <property type="project" value="UniProtKB-SubCell"/>
</dbReference>
<dbReference type="Ensembl" id="ENSOABT00000070940.1">
    <property type="protein sequence ID" value="ENSOABP00000060168.1"/>
    <property type="gene ID" value="ENSOABG00000031201.1"/>
</dbReference>
<name>A0AAZ1WXE3_OREAU</name>
<dbReference type="SUPFAM" id="SSF48726">
    <property type="entry name" value="Immunoglobulin"/>
    <property type="match status" value="2"/>
</dbReference>
<sequence length="266" mass="29650">MGRSVVLGALLLLLVANVSFTQAQTVEKYFKVGSTPQLSPQPVSGAISSIVWKYDKNLLAEWVRGSIDLTYYSKFRGRTNLNTDTGVLEIRDMTATDTGLYSVEINNQVQSRLYQTVEVEAVPQPEVILQPLACDRSSTCGLKCYGDITNAGPVTYSWKKDGGEWEDGQDRRDLSKLEKDSVKTFTCRMKNPVSQKESEAFKNPFHQRKPANSDDLHCGLWVITLGAVMRSLAILALFVVVVYFLCQKLQTGCKCRKSDDDDDDAV</sequence>
<keyword evidence="9" id="KW-1185">Reference proteome</keyword>
<keyword evidence="5" id="KW-1133">Transmembrane helix</keyword>
<protein>
    <recommendedName>
        <fullName evidence="7">Ig-like domain-containing protein</fullName>
    </recommendedName>
</protein>
<proteinExistence type="predicted"/>
<feature type="transmembrane region" description="Helical" evidence="5">
    <location>
        <begin position="220"/>
        <end position="246"/>
    </location>
</feature>
<evidence type="ECO:0000256" key="3">
    <source>
        <dbReference type="ARBA" id="ARBA00023136"/>
    </source>
</evidence>
<reference evidence="9" key="1">
    <citation type="submission" date="2020-03" db="EMBL/GenBank/DDBJ databases">
        <title>Evolution of repeat sequences and sex chromosomes of tilapia species revealed by chromosome-level genomes.</title>
        <authorList>
            <person name="Xu L."/>
            <person name="Tao W."/>
            <person name="Wang D."/>
            <person name="Zhou Q."/>
        </authorList>
    </citation>
    <scope>NUCLEOTIDE SEQUENCE [LARGE SCALE GENOMIC DNA]</scope>
    <source>
        <strain evidence="9">Israel</strain>
    </source>
</reference>
<keyword evidence="2 6" id="KW-0732">Signal</keyword>
<evidence type="ECO:0000256" key="4">
    <source>
        <dbReference type="ARBA" id="ARBA00023180"/>
    </source>
</evidence>
<evidence type="ECO:0000256" key="1">
    <source>
        <dbReference type="ARBA" id="ARBA00004370"/>
    </source>
</evidence>